<evidence type="ECO:0000256" key="7">
    <source>
        <dbReference type="SAM" id="MobiDB-lite"/>
    </source>
</evidence>
<feature type="transmembrane region" description="Helical" evidence="8">
    <location>
        <begin position="1121"/>
        <end position="1143"/>
    </location>
</feature>
<dbReference type="Pfam" id="PF01549">
    <property type="entry name" value="ShK"/>
    <property type="match status" value="1"/>
</dbReference>
<evidence type="ECO:0000256" key="3">
    <source>
        <dbReference type="ARBA" id="ARBA00022989"/>
    </source>
</evidence>
<comment type="caution">
    <text evidence="11">The sequence shown here is derived from an EMBL/GenBank/DDBJ whole genome shotgun (WGS) entry which is preliminary data.</text>
</comment>
<dbReference type="SUPFAM" id="SSF82866">
    <property type="entry name" value="Multidrug efflux transporter AcrB transmembrane domain"/>
    <property type="match status" value="2"/>
</dbReference>
<evidence type="ECO:0000256" key="1">
    <source>
        <dbReference type="ARBA" id="ARBA00004141"/>
    </source>
</evidence>
<evidence type="ECO:0000256" key="5">
    <source>
        <dbReference type="ARBA" id="ARBA00023180"/>
    </source>
</evidence>
<evidence type="ECO:0000259" key="10">
    <source>
        <dbReference type="PROSITE" id="PS51670"/>
    </source>
</evidence>
<dbReference type="Proteomes" id="UP001152797">
    <property type="component" value="Unassembled WGS sequence"/>
</dbReference>
<feature type="transmembrane region" description="Helical" evidence="8">
    <location>
        <begin position="604"/>
        <end position="623"/>
    </location>
</feature>
<feature type="transmembrane region" description="Helical" evidence="8">
    <location>
        <begin position="1150"/>
        <end position="1171"/>
    </location>
</feature>
<proteinExistence type="inferred from homology"/>
<gene>
    <name evidence="11" type="ORF">C1SCF055_LOCUS12849</name>
</gene>
<dbReference type="InterPro" id="IPR000731">
    <property type="entry name" value="SSD"/>
</dbReference>
<feature type="region of interest" description="Disordered" evidence="7">
    <location>
        <begin position="1"/>
        <end position="29"/>
    </location>
</feature>
<reference evidence="11" key="1">
    <citation type="submission" date="2022-10" db="EMBL/GenBank/DDBJ databases">
        <authorList>
            <person name="Chen Y."/>
            <person name="Dougan E. K."/>
            <person name="Chan C."/>
            <person name="Rhodes N."/>
            <person name="Thang M."/>
        </authorList>
    </citation>
    <scope>NUCLEOTIDE SEQUENCE</scope>
</reference>
<feature type="transmembrane region" description="Helical" evidence="8">
    <location>
        <begin position="1177"/>
        <end position="1197"/>
    </location>
</feature>
<keyword evidence="2 8" id="KW-0812">Transmembrane</keyword>
<keyword evidence="3 8" id="KW-1133">Transmembrane helix</keyword>
<dbReference type="InterPro" id="IPR003582">
    <property type="entry name" value="ShKT_dom"/>
</dbReference>
<dbReference type="PROSITE" id="PS51670">
    <property type="entry name" value="SHKT"/>
    <property type="match status" value="1"/>
</dbReference>
<protein>
    <submittedName>
        <fullName evidence="13">Patched domain-containing protein 2</fullName>
    </submittedName>
</protein>
<dbReference type="EMBL" id="CAMXCT030000987">
    <property type="protein sequence ID" value="CAL4772710.1"/>
    <property type="molecule type" value="Genomic_DNA"/>
</dbReference>
<dbReference type="PANTHER" id="PTHR45951">
    <property type="entry name" value="PROTEIN DISPATCHED-RELATED"/>
    <property type="match status" value="1"/>
</dbReference>
<feature type="transmembrane region" description="Helical" evidence="8">
    <location>
        <begin position="570"/>
        <end position="592"/>
    </location>
</feature>
<dbReference type="GO" id="GO:0016020">
    <property type="term" value="C:membrane"/>
    <property type="evidence" value="ECO:0007669"/>
    <property type="project" value="UniProtKB-SubCell"/>
</dbReference>
<dbReference type="EMBL" id="CAMXCT010000987">
    <property type="protein sequence ID" value="CAI3985398.1"/>
    <property type="molecule type" value="Genomic_DNA"/>
</dbReference>
<keyword evidence="4 8" id="KW-0472">Membrane</keyword>
<feature type="domain" description="ShKT" evidence="10">
    <location>
        <begin position="349"/>
        <end position="386"/>
    </location>
</feature>
<dbReference type="Pfam" id="PF12349">
    <property type="entry name" value="Sterol-sensing"/>
    <property type="match status" value="1"/>
</dbReference>
<evidence type="ECO:0000313" key="11">
    <source>
        <dbReference type="EMBL" id="CAI3985398.1"/>
    </source>
</evidence>
<feature type="transmembrane region" description="Helical" evidence="8">
    <location>
        <begin position="528"/>
        <end position="550"/>
    </location>
</feature>
<evidence type="ECO:0000313" key="14">
    <source>
        <dbReference type="Proteomes" id="UP001152797"/>
    </source>
</evidence>
<feature type="compositionally biased region" description="Acidic residues" evidence="7">
    <location>
        <begin position="1"/>
        <end position="10"/>
    </location>
</feature>
<organism evidence="11">
    <name type="scientific">Cladocopium goreaui</name>
    <dbReference type="NCBI Taxonomy" id="2562237"/>
    <lineage>
        <taxon>Eukaryota</taxon>
        <taxon>Sar</taxon>
        <taxon>Alveolata</taxon>
        <taxon>Dinophyceae</taxon>
        <taxon>Suessiales</taxon>
        <taxon>Symbiodiniaceae</taxon>
        <taxon>Cladocopium</taxon>
    </lineage>
</organism>
<comment type="similarity">
    <text evidence="6">Belongs to the dispatched family.</text>
</comment>
<sequence>SSLMEDDIVHDEDPPVTAPKRRCCSKAPAGAEATPDEIFQVINSIDWSQKKPLVTREVTVGDYTWDRSSILLSVGPPGPQQIRLRGGRNRDLMKKALQECLDSERSVWLGFKKFRVGMPWCLVLRCPCLVLSMTLLAVFGLIGLGVTSAPIVLNTDFDSFMDSDSAASLNFNSIVQAINDARAAAAGRRLMEVEQPEGDLHSLEELGLVLEDGTPAGRRLQSGLKLYRTFSFQLTYAREDGGNLMSEATLRYMRNIEVLVKSFSDYQALCAEAEARYKNHCDPGISLLNMVFPFQAPDGQDTRLYLNGTGNAVPLAVAVALAKEEGLTNFVWPESLANSEVRIVGVRACGDLVRTCQKWKDQGQCLPGATHQAYMEDFCKATCGICDKAVPEAEITDAGPEAVTVMRSYFTLQAYCCTAGQGGQRAKVQALDSSWKRFVGELVSIIAAKNDFGGVRIFYSGYGIETYESLAAVASDAKFAVMSYAFVMIYATLHTRSPFLALVGLFLVMLSIPATLAVFVLVSGSGEFSLMMCLSVFIVIGVGSDMLFVYTDFYKQSLLFSREPVDRLKFTYMQAASSTAATTFTTAMSFFANLASVLRPLREFGFFMGVCVTLAWLIVFLAYPSTLVIGERLHTCCRRCILAETSTSSTSSSRKSVAQQAKRKSMVMLADALDPSKKGVGAAQAGGCLGDLMPKAIERFKYPLVLLFLGITGLQAYLAVSNMEQATGIPQTFPDWHNQEAGKKYEDLFAPFEWRTIDRNTYPEYFLKCSKLFRACPFHRCETHGDRVGNLSSCECFSHDSTAVPSADCTNYQVQTRVVGRDGLETQHFLSSDLEEHLQKLFPGGTLQVSARASASVLETLHWDTGQEDLKVMLQVPDVVVINANAANAATCLMQEICYCGVQPCESSDRGASLGHVRLDGASQALSARRLAVTTTSEPLLPPEVQADVLVVFGMVVTGTNPLLGVSKDEPYGFSSDFRLEDPWAQRRSLDLCVNPPEELKIISLNCWLVGFRSWWIAQNEEWPVRPNKDFHAQAYSYAQRMKTGSFQTTDFLWFDDNRKLIAMYVQAYTNVNRLGGSAVGLDAMKKWDRFLAEFNSQAEASIKGAWHASRLWSMSEAEKVILDSTLITLCISLGCVFLGVLVFTRSTHLAIIVMTIVMTIVIGLLFFMVIIMKWSIGAIEVLSLIVFVGFAVDYCLHLSHKYHSCHITDVEEIDEVEEEEVPENETMAQRIGRKSMSMAGAVAKPGGTKRVSMKISDAPAAKATTEKNKKVLSKNRSAERFERSKYALERIGGSIVGSALTTIGSACFLLPCTMHVFFKLGAVVCGVTIYAVIFSLIPLPAVLMCFGPCGHDFRSILELLGRAAQNIMPEDDDEEDEEEMLSVHPVAEVEHRRYVLNMPSKGMGQVGDSTHFQPTRTRIAVHG</sequence>
<feature type="region of interest" description="Disordered" evidence="7">
    <location>
        <begin position="1254"/>
        <end position="1275"/>
    </location>
</feature>
<reference evidence="12" key="2">
    <citation type="submission" date="2024-04" db="EMBL/GenBank/DDBJ databases">
        <authorList>
            <person name="Chen Y."/>
            <person name="Shah S."/>
            <person name="Dougan E. K."/>
            <person name="Thang M."/>
            <person name="Chan C."/>
        </authorList>
    </citation>
    <scope>NUCLEOTIDE SEQUENCE [LARGE SCALE GENOMIC DNA]</scope>
</reference>
<dbReference type="GO" id="GO:0022857">
    <property type="term" value="F:transmembrane transporter activity"/>
    <property type="evidence" value="ECO:0007669"/>
    <property type="project" value="TreeGrafter"/>
</dbReference>
<dbReference type="SMART" id="SM00254">
    <property type="entry name" value="ShKT"/>
    <property type="match status" value="1"/>
</dbReference>
<evidence type="ECO:0000259" key="9">
    <source>
        <dbReference type="PROSITE" id="PS50156"/>
    </source>
</evidence>
<evidence type="ECO:0000256" key="8">
    <source>
        <dbReference type="SAM" id="Phobius"/>
    </source>
</evidence>
<dbReference type="EMBL" id="CAMXCT020000987">
    <property type="protein sequence ID" value="CAL1138773.1"/>
    <property type="molecule type" value="Genomic_DNA"/>
</dbReference>
<feature type="transmembrane region" description="Helical" evidence="8">
    <location>
        <begin position="1318"/>
        <end position="1347"/>
    </location>
</feature>
<feature type="transmembrane region" description="Helical" evidence="8">
    <location>
        <begin position="1292"/>
        <end position="1312"/>
    </location>
</feature>
<name>A0A9P1FR62_9DINO</name>
<dbReference type="PANTHER" id="PTHR45951:SF3">
    <property type="entry name" value="PROTEIN DISPATCHED"/>
    <property type="match status" value="1"/>
</dbReference>
<evidence type="ECO:0000256" key="4">
    <source>
        <dbReference type="ARBA" id="ARBA00023136"/>
    </source>
</evidence>
<evidence type="ECO:0000256" key="6">
    <source>
        <dbReference type="ARBA" id="ARBA00038046"/>
    </source>
</evidence>
<evidence type="ECO:0000313" key="12">
    <source>
        <dbReference type="EMBL" id="CAL1138773.1"/>
    </source>
</evidence>
<dbReference type="InterPro" id="IPR052081">
    <property type="entry name" value="Dispatched_Hh_regulator"/>
</dbReference>
<evidence type="ECO:0000256" key="2">
    <source>
        <dbReference type="ARBA" id="ARBA00022692"/>
    </source>
</evidence>
<feature type="transmembrane region" description="Helical" evidence="8">
    <location>
        <begin position="500"/>
        <end position="522"/>
    </location>
</feature>
<keyword evidence="14" id="KW-1185">Reference proteome</keyword>
<feature type="non-terminal residue" evidence="11">
    <location>
        <position position="1"/>
    </location>
</feature>
<dbReference type="Gene3D" id="1.20.1640.10">
    <property type="entry name" value="Multidrug efflux transporter AcrB transmembrane domain"/>
    <property type="match status" value="2"/>
</dbReference>
<feature type="domain" description="SSD" evidence="9">
    <location>
        <begin position="500"/>
        <end position="629"/>
    </location>
</feature>
<feature type="transmembrane region" description="Helical" evidence="8">
    <location>
        <begin position="122"/>
        <end position="146"/>
    </location>
</feature>
<dbReference type="PROSITE" id="PS50156">
    <property type="entry name" value="SSD"/>
    <property type="match status" value="1"/>
</dbReference>
<accession>A0A9P1FR62</accession>
<keyword evidence="5" id="KW-0325">Glycoprotein</keyword>
<comment type="subcellular location">
    <subcellularLocation>
        <location evidence="1">Membrane</location>
        <topology evidence="1">Multi-pass membrane protein</topology>
    </subcellularLocation>
</comment>
<evidence type="ECO:0000313" key="13">
    <source>
        <dbReference type="EMBL" id="CAL4772710.1"/>
    </source>
</evidence>
<dbReference type="InterPro" id="IPR053958">
    <property type="entry name" value="HMGCR/SNAP/NPC1-like_SSD"/>
</dbReference>
<dbReference type="OrthoDB" id="438713at2759"/>